<evidence type="ECO:0000313" key="3">
    <source>
        <dbReference type="Proteomes" id="UP000595437"/>
    </source>
</evidence>
<accession>A0A7T8GS59</accession>
<evidence type="ECO:0000259" key="1">
    <source>
        <dbReference type="Pfam" id="PF22037"/>
    </source>
</evidence>
<protein>
    <submittedName>
        <fullName evidence="2">26S proteasome non-ATPase regulatory subunit 13</fullName>
    </submittedName>
</protein>
<organism evidence="2 3">
    <name type="scientific">Caligus rogercresseyi</name>
    <name type="common">Sea louse</name>
    <dbReference type="NCBI Taxonomy" id="217165"/>
    <lineage>
        <taxon>Eukaryota</taxon>
        <taxon>Metazoa</taxon>
        <taxon>Ecdysozoa</taxon>
        <taxon>Arthropoda</taxon>
        <taxon>Crustacea</taxon>
        <taxon>Multicrustacea</taxon>
        <taxon>Hexanauplia</taxon>
        <taxon>Copepoda</taxon>
        <taxon>Siphonostomatoida</taxon>
        <taxon>Caligidae</taxon>
        <taxon>Caligus</taxon>
    </lineage>
</organism>
<dbReference type="AlphaFoldDB" id="A0A7T8GS59"/>
<dbReference type="InterPro" id="IPR054179">
    <property type="entry name" value="PSD13_N"/>
</dbReference>
<gene>
    <name evidence="2" type="ORF">FKW44_022032</name>
</gene>
<reference evidence="3" key="1">
    <citation type="submission" date="2021-01" db="EMBL/GenBank/DDBJ databases">
        <title>Caligus Genome Assembly.</title>
        <authorList>
            <person name="Gallardo-Escarate C."/>
        </authorList>
    </citation>
    <scope>NUCLEOTIDE SEQUENCE [LARGE SCALE GENOMIC DNA]</scope>
</reference>
<keyword evidence="3" id="KW-1185">Reference proteome</keyword>
<proteinExistence type="predicted"/>
<dbReference type="Pfam" id="PF22037">
    <property type="entry name" value="PSD13_N"/>
    <property type="match status" value="1"/>
</dbReference>
<dbReference type="EMBL" id="CP045905">
    <property type="protein sequence ID" value="QQP36823.1"/>
    <property type="molecule type" value="Genomic_DNA"/>
</dbReference>
<evidence type="ECO:0000313" key="2">
    <source>
        <dbReference type="EMBL" id="QQP36823.1"/>
    </source>
</evidence>
<sequence>MSSPSVPRDPCAYLNKKLSQEGGLPDAHKEVLHELLNFYEKRLWHQLTVALLEYVKAPYFKDQIELYDEFIADFETSKGKEMKEP</sequence>
<dbReference type="GO" id="GO:0000502">
    <property type="term" value="C:proteasome complex"/>
    <property type="evidence" value="ECO:0007669"/>
    <property type="project" value="UniProtKB-KW"/>
</dbReference>
<dbReference type="OrthoDB" id="1093at2759"/>
<dbReference type="Proteomes" id="UP000595437">
    <property type="component" value="Chromosome 16"/>
</dbReference>
<keyword evidence="2" id="KW-0647">Proteasome</keyword>
<name>A0A7T8GS59_CALRO</name>
<feature type="domain" description="PSD13 N-terminal" evidence="1">
    <location>
        <begin position="33"/>
        <end position="76"/>
    </location>
</feature>